<feature type="region of interest" description="Disordered" evidence="3">
    <location>
        <begin position="1"/>
        <end position="20"/>
    </location>
</feature>
<comment type="subcellular location">
    <subcellularLocation>
        <location evidence="1">Secreted</location>
    </subcellularLocation>
</comment>
<protein>
    <submittedName>
        <fullName evidence="4">RTX toxin</fullName>
    </submittedName>
</protein>
<dbReference type="InterPro" id="IPR001343">
    <property type="entry name" value="Hemolysn_Ca-bd"/>
</dbReference>
<dbReference type="PRINTS" id="PR00313">
    <property type="entry name" value="CABNDNGRPT"/>
</dbReference>
<sequence length="474" mass="47176">MAIRNGSKKNDTLTGGIGDDQLYGRQGNDILSGGDGNDLLFGESGNDSLSGGAGNDYLDGGTGSDTMAGGSGNDIYIVDGTTDIVTELAGEGTDTVQSSVSYTLGSNLENLVLTGAGNLSGTGNALANELYGNDDNNTLNGLAGADTMVGGDGDDTYVVDNVGDVVIENAGEGTDTIQAATSYTLGANVENLTITGSNFGSFSGTGNDLNNVLTANGYFTNDTLNGGVGADTMSGGSGNDTYHVDNAGDTVIESAGQGTDSVISTVDHTLAANVENLTLVGTGLVGTGNALDNTYTINNTGNAIVEAAGGGTDMVVSSVNYTLDANVEKLTLVGTGLVGTGNALDNTYIINNSSNAIVEAAGGGTDTVLSSVSYTLGANVENLTITGSNFSYYSGTGNDLDNVLTANGYFTNDTLNGGVGADTMSGGSGNDTYHVDNAGDTVIESAGQGTDSVISTVDHTLAANVENLTLVGTG</sequence>
<gene>
    <name evidence="4" type="ORF">GPA27_26230</name>
</gene>
<proteinExistence type="predicted"/>
<keyword evidence="5" id="KW-1185">Reference proteome</keyword>
<keyword evidence="2" id="KW-0964">Secreted</keyword>
<name>A0ABX1NPA6_9RHOO</name>
<comment type="caution">
    <text evidence="4">The sequence shown here is derived from an EMBL/GenBank/DDBJ whole genome shotgun (WGS) entry which is preliminary data.</text>
</comment>
<dbReference type="Pfam" id="PF00353">
    <property type="entry name" value="HemolysinCabind"/>
    <property type="match status" value="5"/>
</dbReference>
<evidence type="ECO:0000256" key="2">
    <source>
        <dbReference type="ARBA" id="ARBA00022525"/>
    </source>
</evidence>
<evidence type="ECO:0000256" key="3">
    <source>
        <dbReference type="SAM" id="MobiDB-lite"/>
    </source>
</evidence>
<evidence type="ECO:0000313" key="5">
    <source>
        <dbReference type="Proteomes" id="UP000634522"/>
    </source>
</evidence>
<evidence type="ECO:0000313" key="4">
    <source>
        <dbReference type="EMBL" id="NMG00884.1"/>
    </source>
</evidence>
<dbReference type="InterPro" id="IPR050557">
    <property type="entry name" value="RTX_toxin/Mannuronan_C5-epim"/>
</dbReference>
<dbReference type="EMBL" id="WTVS01000107">
    <property type="protein sequence ID" value="NMG00884.1"/>
    <property type="molecule type" value="Genomic_DNA"/>
</dbReference>
<dbReference type="PROSITE" id="PS00330">
    <property type="entry name" value="HEMOLYSIN_CALCIUM"/>
    <property type="match status" value="2"/>
</dbReference>
<dbReference type="InterPro" id="IPR011049">
    <property type="entry name" value="Serralysin-like_metalloprot_C"/>
</dbReference>
<organism evidence="4 5">
    <name type="scientific">Aromatoleum toluolicum</name>
    <dbReference type="NCBI Taxonomy" id="90060"/>
    <lineage>
        <taxon>Bacteria</taxon>
        <taxon>Pseudomonadati</taxon>
        <taxon>Pseudomonadota</taxon>
        <taxon>Betaproteobacteria</taxon>
        <taxon>Rhodocyclales</taxon>
        <taxon>Rhodocyclaceae</taxon>
        <taxon>Aromatoleum</taxon>
    </lineage>
</organism>
<dbReference type="Proteomes" id="UP000634522">
    <property type="component" value="Unassembled WGS sequence"/>
</dbReference>
<dbReference type="PANTHER" id="PTHR38340:SF1">
    <property type="entry name" value="S-LAYER PROTEIN"/>
    <property type="match status" value="1"/>
</dbReference>
<feature type="non-terminal residue" evidence="4">
    <location>
        <position position="474"/>
    </location>
</feature>
<dbReference type="InterPro" id="IPR018511">
    <property type="entry name" value="Hemolysin-typ_Ca-bd_CS"/>
</dbReference>
<dbReference type="SUPFAM" id="SSF51120">
    <property type="entry name" value="beta-Roll"/>
    <property type="match status" value="3"/>
</dbReference>
<reference evidence="4 5" key="1">
    <citation type="submission" date="2019-12" db="EMBL/GenBank/DDBJ databases">
        <title>Comparative genomics gives insights into the taxonomy of the Azoarcus-Aromatoleum group and reveals separate origins of nif in the plant-associated Azoarcus and non-plant-associated Aromatoleum sub-groups.</title>
        <authorList>
            <person name="Lafos M."/>
            <person name="Maluk M."/>
            <person name="Batista M."/>
            <person name="Junghare M."/>
            <person name="Carmona M."/>
            <person name="Faoro H."/>
            <person name="Cruz L.M."/>
            <person name="Battistoni F."/>
            <person name="De Souza E."/>
            <person name="Pedrosa F."/>
            <person name="Chen W.-M."/>
            <person name="Poole P.S."/>
            <person name="Dixon R.A."/>
            <person name="James E.K."/>
        </authorList>
    </citation>
    <scope>NUCLEOTIDE SEQUENCE [LARGE SCALE GENOMIC DNA]</scope>
    <source>
        <strain evidence="4 5">T</strain>
    </source>
</reference>
<accession>A0ABX1NPA6</accession>
<dbReference type="Gene3D" id="2.150.10.10">
    <property type="entry name" value="Serralysin-like metalloprotease, C-terminal"/>
    <property type="match status" value="3"/>
</dbReference>
<evidence type="ECO:0000256" key="1">
    <source>
        <dbReference type="ARBA" id="ARBA00004613"/>
    </source>
</evidence>
<dbReference type="PANTHER" id="PTHR38340">
    <property type="entry name" value="S-LAYER PROTEIN"/>
    <property type="match status" value="1"/>
</dbReference>